<dbReference type="InterPro" id="IPR040144">
    <property type="entry name" value="RAP1GDS1"/>
</dbReference>
<dbReference type="SUPFAM" id="SSF48371">
    <property type="entry name" value="ARM repeat"/>
    <property type="match status" value="1"/>
</dbReference>
<dbReference type="RefSeq" id="XP_069212306.1">
    <property type="nucleotide sequence ID" value="XM_069348762.1"/>
</dbReference>
<evidence type="ECO:0000313" key="1">
    <source>
        <dbReference type="EMBL" id="KAL1412362.1"/>
    </source>
</evidence>
<organism evidence="1 2">
    <name type="scientific">Vanrija albida</name>
    <dbReference type="NCBI Taxonomy" id="181172"/>
    <lineage>
        <taxon>Eukaryota</taxon>
        <taxon>Fungi</taxon>
        <taxon>Dikarya</taxon>
        <taxon>Basidiomycota</taxon>
        <taxon>Agaricomycotina</taxon>
        <taxon>Tremellomycetes</taxon>
        <taxon>Trichosporonales</taxon>
        <taxon>Trichosporonaceae</taxon>
        <taxon>Vanrija</taxon>
    </lineage>
</organism>
<dbReference type="GeneID" id="95981149"/>
<dbReference type="PANTHER" id="PTHR10957">
    <property type="entry name" value="RAP1 GTPASE-GDP DISSOCIATION STIMULATOR 1"/>
    <property type="match status" value="1"/>
</dbReference>
<dbReference type="InterPro" id="IPR016024">
    <property type="entry name" value="ARM-type_fold"/>
</dbReference>
<evidence type="ECO:0000313" key="2">
    <source>
        <dbReference type="Proteomes" id="UP001565368"/>
    </source>
</evidence>
<gene>
    <name evidence="1" type="ORF">Q8F55_000106</name>
</gene>
<evidence type="ECO:0008006" key="3">
    <source>
        <dbReference type="Google" id="ProtNLM"/>
    </source>
</evidence>
<reference evidence="1 2" key="1">
    <citation type="submission" date="2023-08" db="EMBL/GenBank/DDBJ databases">
        <title>Annotated Genome Sequence of Vanrija albida AlHP1.</title>
        <authorList>
            <person name="Herzog R."/>
        </authorList>
    </citation>
    <scope>NUCLEOTIDE SEQUENCE [LARGE SCALE GENOMIC DNA]</scope>
    <source>
        <strain evidence="1 2">AlHP1</strain>
    </source>
</reference>
<name>A0ABR3QCG5_9TREE</name>
<dbReference type="Gene3D" id="1.25.10.10">
    <property type="entry name" value="Leucine-rich Repeat Variant"/>
    <property type="match status" value="1"/>
</dbReference>
<dbReference type="InterPro" id="IPR011989">
    <property type="entry name" value="ARM-like"/>
</dbReference>
<proteinExistence type="predicted"/>
<sequence>MNTHDAQVQALGELVHRSDSGNEGYDSVLDQQAAILDQLSVALREASVRENIGNSGLPLLLVRILEKKGAPALHPKAYTALLAQVGRTAANLAADCSSNVDRLATVHYPERLIDLLGTDFGRGLGLPTLRPLVASLLNLSNESRPAVLKALGSAEAVATLLGVANHVYTPGVWAGEDHTTRASIASWVWAVVDNIVPKEDKPSYSLAAKEVSLFLPALAGAAPRTAPADLEDIADSVEESWAADAAITTHASHVLERFAESDKIDARSLQEQSAVEGLFDFVEKAEVPPWLETNGWEDSAEDIEKNLGTAKASVARALISILAEAGDKIPDWVWARMRLWLSKNDRQDLVAVALLVYGNRARSDAASEALLAEEFVLPSLVALLEPTTPVITQHSLVGLLRNLSIPTKNKRILGDAGVIEGVLKLNPWDEQRDVVGSVQGGAIGVIKNLVREGPNAVRFFAAPNGLEPLLTLLKRTDDPAIALEGDRVLAAATRSLSDASALDGADKAVIAAADSAKAKVTTPDVVGALSRFLISGAKYPVLLNEALVALALQAVYGDKTEVANALLAKHKVKGESKDVHDRFEEIDGDGAVEAAEGQVDVEVGDKNTTRGIDVVAAVIAPAEAGPSTEIQANAVTLVAQLGSSAVNDVIKAAVQAAQFEGRAVADTLAVLLPSLAQ</sequence>
<dbReference type="EMBL" id="JBBXJM010000001">
    <property type="protein sequence ID" value="KAL1412362.1"/>
    <property type="molecule type" value="Genomic_DNA"/>
</dbReference>
<accession>A0ABR3QCG5</accession>
<keyword evidence="2" id="KW-1185">Reference proteome</keyword>
<dbReference type="Proteomes" id="UP001565368">
    <property type="component" value="Unassembled WGS sequence"/>
</dbReference>
<comment type="caution">
    <text evidence="1">The sequence shown here is derived from an EMBL/GenBank/DDBJ whole genome shotgun (WGS) entry which is preliminary data.</text>
</comment>
<protein>
    <recommendedName>
        <fullName evidence="3">UNC-45/Cro1/She4 central domain-containing protein</fullName>
    </recommendedName>
</protein>